<dbReference type="GO" id="GO:0005525">
    <property type="term" value="F:GTP binding"/>
    <property type="evidence" value="ECO:0007669"/>
    <property type="project" value="UniProtKB-KW"/>
</dbReference>
<evidence type="ECO:0000256" key="7">
    <source>
        <dbReference type="ARBA" id="ARBA00022989"/>
    </source>
</evidence>
<evidence type="ECO:0000256" key="6">
    <source>
        <dbReference type="ARBA" id="ARBA00022824"/>
    </source>
</evidence>
<dbReference type="InterPro" id="IPR027417">
    <property type="entry name" value="P-loop_NTPase"/>
</dbReference>
<dbReference type="PROSITE" id="PS51417">
    <property type="entry name" value="ARF"/>
    <property type="match status" value="1"/>
</dbReference>
<dbReference type="SUPFAM" id="SSF52540">
    <property type="entry name" value="P-loop containing nucleoside triphosphate hydrolases"/>
    <property type="match status" value="1"/>
</dbReference>
<accession>A0AAV4K1S4</accession>
<evidence type="ECO:0000256" key="2">
    <source>
        <dbReference type="ARBA" id="ARBA00005619"/>
    </source>
</evidence>
<dbReference type="GO" id="GO:0005789">
    <property type="term" value="C:endoplasmic reticulum membrane"/>
    <property type="evidence" value="ECO:0007669"/>
    <property type="project" value="UniProtKB-SubCell"/>
</dbReference>
<keyword evidence="9 11" id="KW-0472">Membrane</keyword>
<dbReference type="Pfam" id="PF09439">
    <property type="entry name" value="SRPRB"/>
    <property type="match status" value="1"/>
</dbReference>
<feature type="transmembrane region" description="Helical" evidence="11">
    <location>
        <begin position="20"/>
        <end position="41"/>
    </location>
</feature>
<evidence type="ECO:0000313" key="12">
    <source>
        <dbReference type="EMBL" id="GFS27935.1"/>
    </source>
</evidence>
<keyword evidence="7 11" id="KW-1133">Transmembrane helix</keyword>
<keyword evidence="13" id="KW-1185">Reference proteome</keyword>
<evidence type="ECO:0000256" key="10">
    <source>
        <dbReference type="ARBA" id="ARBA00023170"/>
    </source>
</evidence>
<evidence type="ECO:0000256" key="1">
    <source>
        <dbReference type="ARBA" id="ARBA00004389"/>
    </source>
</evidence>
<proteinExistence type="inferred from homology"/>
<dbReference type="InterPro" id="IPR024156">
    <property type="entry name" value="Small_GTPase_ARF"/>
</dbReference>
<dbReference type="Gene3D" id="3.40.50.300">
    <property type="entry name" value="P-loop containing nucleotide triphosphate hydrolases"/>
    <property type="match status" value="1"/>
</dbReference>
<evidence type="ECO:0000256" key="3">
    <source>
        <dbReference type="ARBA" id="ARBA00020256"/>
    </source>
</evidence>
<dbReference type="PANTHER" id="PTHR11711">
    <property type="entry name" value="ADP RIBOSYLATION FACTOR-RELATED"/>
    <property type="match status" value="1"/>
</dbReference>
<keyword evidence="6" id="KW-0256">Endoplasmic reticulum</keyword>
<name>A0AAV4K1S4_9GAST</name>
<dbReference type="CDD" id="cd04105">
    <property type="entry name" value="SR_beta"/>
    <property type="match status" value="1"/>
</dbReference>
<dbReference type="NCBIfam" id="TIGR00231">
    <property type="entry name" value="small_GTP"/>
    <property type="match status" value="1"/>
</dbReference>
<dbReference type="AlphaFoldDB" id="A0AAV4K1S4"/>
<evidence type="ECO:0000256" key="9">
    <source>
        <dbReference type="ARBA" id="ARBA00023136"/>
    </source>
</evidence>
<evidence type="ECO:0000256" key="8">
    <source>
        <dbReference type="ARBA" id="ARBA00023134"/>
    </source>
</evidence>
<evidence type="ECO:0000256" key="5">
    <source>
        <dbReference type="ARBA" id="ARBA00022741"/>
    </source>
</evidence>
<dbReference type="Proteomes" id="UP000762676">
    <property type="component" value="Unassembled WGS sequence"/>
</dbReference>
<dbReference type="InterPro" id="IPR019009">
    <property type="entry name" value="SRP_receptor_beta_su"/>
</dbReference>
<sequence length="257" mass="28349">MADMDAYLHQLQNGVKTRDPMILGILAAVVVGILTLFLIIIKTRGKNKRQGVLLLGVCDAGKTLIYSQLVNNNFKQTYTSVTSNSGEYVIAPKNKKLRVIDLPGHERLRLQMLDEHKGQARAVVFVVDSGTLQKDIKEVAEYLYTLLSDKTVSSNAPPVLVLCNKQDLTLAKGAKVVRSQLEKEINTLRITRAASLQSVGDSGSNNNSYLGRRDKDFSFSDLKPLRVDFAECSATGTDKANNSPKLEELHEWLCSVA</sequence>
<dbReference type="EMBL" id="BMAT01010581">
    <property type="protein sequence ID" value="GFS27935.1"/>
    <property type="molecule type" value="Genomic_DNA"/>
</dbReference>
<comment type="similarity">
    <text evidence="2">Belongs to the SRP receptor beta subunit family.</text>
</comment>
<keyword evidence="8" id="KW-0342">GTP-binding</keyword>
<evidence type="ECO:0000256" key="11">
    <source>
        <dbReference type="SAM" id="Phobius"/>
    </source>
</evidence>
<keyword evidence="5" id="KW-0547">Nucleotide-binding</keyword>
<comment type="subcellular location">
    <subcellularLocation>
        <location evidence="1">Endoplasmic reticulum membrane</location>
        <topology evidence="1">Single-pass membrane protein</topology>
    </subcellularLocation>
</comment>
<reference evidence="12 13" key="1">
    <citation type="journal article" date="2021" name="Elife">
        <title>Chloroplast acquisition without the gene transfer in kleptoplastic sea slugs, Plakobranchus ocellatus.</title>
        <authorList>
            <person name="Maeda T."/>
            <person name="Takahashi S."/>
            <person name="Yoshida T."/>
            <person name="Shimamura S."/>
            <person name="Takaki Y."/>
            <person name="Nagai Y."/>
            <person name="Toyoda A."/>
            <person name="Suzuki Y."/>
            <person name="Arimoto A."/>
            <person name="Ishii H."/>
            <person name="Satoh N."/>
            <person name="Nishiyama T."/>
            <person name="Hasebe M."/>
            <person name="Maruyama T."/>
            <person name="Minagawa J."/>
            <person name="Obokata J."/>
            <person name="Shigenobu S."/>
        </authorList>
    </citation>
    <scope>NUCLEOTIDE SEQUENCE [LARGE SCALE GENOMIC DNA]</scope>
</reference>
<comment type="caution">
    <text evidence="12">The sequence shown here is derived from an EMBL/GenBank/DDBJ whole genome shotgun (WGS) entry which is preliminary data.</text>
</comment>
<protein>
    <recommendedName>
        <fullName evidence="3">Signal recognition particle receptor subunit beta</fullName>
    </recommendedName>
</protein>
<evidence type="ECO:0000313" key="13">
    <source>
        <dbReference type="Proteomes" id="UP000762676"/>
    </source>
</evidence>
<keyword evidence="10 12" id="KW-0675">Receptor</keyword>
<evidence type="ECO:0000256" key="4">
    <source>
        <dbReference type="ARBA" id="ARBA00022692"/>
    </source>
</evidence>
<organism evidence="12 13">
    <name type="scientific">Elysia marginata</name>
    <dbReference type="NCBI Taxonomy" id="1093978"/>
    <lineage>
        <taxon>Eukaryota</taxon>
        <taxon>Metazoa</taxon>
        <taxon>Spiralia</taxon>
        <taxon>Lophotrochozoa</taxon>
        <taxon>Mollusca</taxon>
        <taxon>Gastropoda</taxon>
        <taxon>Heterobranchia</taxon>
        <taxon>Euthyneura</taxon>
        <taxon>Panpulmonata</taxon>
        <taxon>Sacoglossa</taxon>
        <taxon>Placobranchoidea</taxon>
        <taxon>Plakobranchidae</taxon>
        <taxon>Elysia</taxon>
    </lineage>
</organism>
<gene>
    <name evidence="12" type="ORF">ElyMa_005319000</name>
</gene>
<dbReference type="InterPro" id="IPR005225">
    <property type="entry name" value="Small_GTP-bd"/>
</dbReference>
<keyword evidence="4 11" id="KW-0812">Transmembrane</keyword>